<evidence type="ECO:0000256" key="1">
    <source>
        <dbReference type="SAM" id="SignalP"/>
    </source>
</evidence>
<protein>
    <submittedName>
        <fullName evidence="2">Uncharacterized protein</fullName>
    </submittedName>
</protein>
<keyword evidence="1" id="KW-0732">Signal</keyword>
<organism evidence="2 3">
    <name type="scientific">Citreimonas salinaria</name>
    <dbReference type="NCBI Taxonomy" id="321339"/>
    <lineage>
        <taxon>Bacteria</taxon>
        <taxon>Pseudomonadati</taxon>
        <taxon>Pseudomonadota</taxon>
        <taxon>Alphaproteobacteria</taxon>
        <taxon>Rhodobacterales</taxon>
        <taxon>Roseobacteraceae</taxon>
        <taxon>Citreimonas</taxon>
    </lineage>
</organism>
<keyword evidence="3" id="KW-1185">Reference proteome</keyword>
<feature type="chain" id="PRO_5011439079" evidence="1">
    <location>
        <begin position="21"/>
        <end position="195"/>
    </location>
</feature>
<dbReference type="EMBL" id="FNPF01000006">
    <property type="protein sequence ID" value="SDY37009.1"/>
    <property type="molecule type" value="Genomic_DNA"/>
</dbReference>
<sequence>MIIRAIVAITGLTLAGCSGAPMGGGAGGADGVQYVEVGPNAVLPYGQIGRACDVSKARLGTEIARYPDSGRGYAIHDSAPGQTGQRTFYVTGFKDGCARQVTAALAMFGHPDTYEMIRFGAPSRNQPLAATDAAYDRIKRALCRVKDDAPCGDRLGRLARDTVFISLYERHGSNPRWKNLLLHDGDVVALDIKSR</sequence>
<dbReference type="RefSeq" id="WP_089882844.1">
    <property type="nucleotide sequence ID" value="NZ_FNPF01000006.1"/>
</dbReference>
<accession>A0A1H3JBQ0</accession>
<gene>
    <name evidence="2" type="ORF">SAMN05444340_106169</name>
</gene>
<evidence type="ECO:0000313" key="2">
    <source>
        <dbReference type="EMBL" id="SDY37009.1"/>
    </source>
</evidence>
<reference evidence="2 3" key="1">
    <citation type="submission" date="2016-10" db="EMBL/GenBank/DDBJ databases">
        <authorList>
            <person name="de Groot N.N."/>
        </authorList>
    </citation>
    <scope>NUCLEOTIDE SEQUENCE [LARGE SCALE GENOMIC DNA]</scope>
    <source>
        <strain evidence="2 3">DSM 26880</strain>
    </source>
</reference>
<dbReference type="Proteomes" id="UP000199286">
    <property type="component" value="Unassembled WGS sequence"/>
</dbReference>
<evidence type="ECO:0000313" key="3">
    <source>
        <dbReference type="Proteomes" id="UP000199286"/>
    </source>
</evidence>
<proteinExistence type="predicted"/>
<dbReference type="PROSITE" id="PS51257">
    <property type="entry name" value="PROKAR_LIPOPROTEIN"/>
    <property type="match status" value="1"/>
</dbReference>
<dbReference type="AlphaFoldDB" id="A0A1H3JBQ0"/>
<name>A0A1H3JBQ0_9RHOB</name>
<dbReference type="OrthoDB" id="7865311at2"/>
<feature type="signal peptide" evidence="1">
    <location>
        <begin position="1"/>
        <end position="20"/>
    </location>
</feature>